<protein>
    <submittedName>
        <fullName evidence="13">Neprilysin-1</fullName>
    </submittedName>
</protein>
<feature type="domain" description="Peptidase M13 N-terminal" evidence="12">
    <location>
        <begin position="141"/>
        <end position="223"/>
    </location>
</feature>
<keyword evidence="5" id="KW-0479">Metal-binding</keyword>
<name>A0A226EXN7_FOLCA</name>
<dbReference type="Gene3D" id="1.10.1380.10">
    <property type="entry name" value="Neutral endopeptidase , domain2"/>
    <property type="match status" value="2"/>
</dbReference>
<dbReference type="Pfam" id="PF05649">
    <property type="entry name" value="Peptidase_M13_N"/>
    <property type="match status" value="1"/>
</dbReference>
<dbReference type="EMBL" id="LNIX01000001">
    <property type="protein sequence ID" value="OXA62352.1"/>
    <property type="molecule type" value="Genomic_DNA"/>
</dbReference>
<gene>
    <name evidence="13" type="ORF">Fcan01_00837</name>
</gene>
<feature type="compositionally biased region" description="Low complexity" evidence="9">
    <location>
        <begin position="62"/>
        <end position="82"/>
    </location>
</feature>
<dbReference type="PANTHER" id="PTHR11733:SF240">
    <property type="entry name" value="GH14155P-RELATED"/>
    <property type="match status" value="1"/>
</dbReference>
<comment type="caution">
    <text evidence="13">The sequence shown here is derived from an EMBL/GenBank/DDBJ whole genome shotgun (WGS) entry which is preliminary data.</text>
</comment>
<feature type="signal peptide" evidence="10">
    <location>
        <begin position="1"/>
        <end position="19"/>
    </location>
</feature>
<dbReference type="Pfam" id="PF01431">
    <property type="entry name" value="Peptidase_M13"/>
    <property type="match status" value="1"/>
</dbReference>
<evidence type="ECO:0000256" key="3">
    <source>
        <dbReference type="ARBA" id="ARBA00007357"/>
    </source>
</evidence>
<keyword evidence="6" id="KW-0378">Hydrolase</keyword>
<dbReference type="InterPro" id="IPR024079">
    <property type="entry name" value="MetalloPept_cat_dom_sf"/>
</dbReference>
<organism evidence="13 14">
    <name type="scientific">Folsomia candida</name>
    <name type="common">Springtail</name>
    <dbReference type="NCBI Taxonomy" id="158441"/>
    <lineage>
        <taxon>Eukaryota</taxon>
        <taxon>Metazoa</taxon>
        <taxon>Ecdysozoa</taxon>
        <taxon>Arthropoda</taxon>
        <taxon>Hexapoda</taxon>
        <taxon>Collembola</taxon>
        <taxon>Entomobryomorpha</taxon>
        <taxon>Isotomoidea</taxon>
        <taxon>Isotomidae</taxon>
        <taxon>Proisotominae</taxon>
        <taxon>Folsomia</taxon>
    </lineage>
</organism>
<keyword evidence="7" id="KW-0862">Zinc</keyword>
<feature type="region of interest" description="Disordered" evidence="9">
    <location>
        <begin position="62"/>
        <end position="89"/>
    </location>
</feature>
<dbReference type="PRINTS" id="PR00786">
    <property type="entry name" value="NEPRILYSIN"/>
</dbReference>
<evidence type="ECO:0000313" key="13">
    <source>
        <dbReference type="EMBL" id="OXA62352.1"/>
    </source>
</evidence>
<dbReference type="OrthoDB" id="6475849at2759"/>
<evidence type="ECO:0000256" key="7">
    <source>
        <dbReference type="ARBA" id="ARBA00022833"/>
    </source>
</evidence>
<dbReference type="SUPFAM" id="SSF55486">
    <property type="entry name" value="Metalloproteases ('zincins'), catalytic domain"/>
    <property type="match status" value="2"/>
</dbReference>
<dbReference type="Proteomes" id="UP000198287">
    <property type="component" value="Unassembled WGS sequence"/>
</dbReference>
<evidence type="ECO:0000313" key="14">
    <source>
        <dbReference type="Proteomes" id="UP000198287"/>
    </source>
</evidence>
<evidence type="ECO:0000256" key="9">
    <source>
        <dbReference type="SAM" id="MobiDB-lite"/>
    </source>
</evidence>
<keyword evidence="14" id="KW-1185">Reference proteome</keyword>
<evidence type="ECO:0000256" key="6">
    <source>
        <dbReference type="ARBA" id="ARBA00022801"/>
    </source>
</evidence>
<dbReference type="PANTHER" id="PTHR11733">
    <property type="entry name" value="ZINC METALLOPROTEASE FAMILY M13 NEPRILYSIN-RELATED"/>
    <property type="match status" value="1"/>
</dbReference>
<evidence type="ECO:0000259" key="12">
    <source>
        <dbReference type="Pfam" id="PF05649"/>
    </source>
</evidence>
<evidence type="ECO:0000256" key="8">
    <source>
        <dbReference type="ARBA" id="ARBA00023049"/>
    </source>
</evidence>
<evidence type="ECO:0000256" key="1">
    <source>
        <dbReference type="ARBA" id="ARBA00001947"/>
    </source>
</evidence>
<feature type="chain" id="PRO_5012217747" evidence="10">
    <location>
        <begin position="20"/>
        <end position="651"/>
    </location>
</feature>
<dbReference type="GO" id="GO:0004222">
    <property type="term" value="F:metalloendopeptidase activity"/>
    <property type="evidence" value="ECO:0007669"/>
    <property type="project" value="InterPro"/>
</dbReference>
<comment type="similarity">
    <text evidence="3">Belongs to the peptidase M13 family.</text>
</comment>
<evidence type="ECO:0000256" key="2">
    <source>
        <dbReference type="ARBA" id="ARBA00004401"/>
    </source>
</evidence>
<keyword evidence="8" id="KW-0482">Metalloprotease</keyword>
<dbReference type="InterPro" id="IPR000718">
    <property type="entry name" value="Peptidase_M13"/>
</dbReference>
<dbReference type="InterPro" id="IPR042089">
    <property type="entry name" value="Peptidase_M13_dom_2"/>
</dbReference>
<proteinExistence type="inferred from homology"/>
<dbReference type="InterPro" id="IPR008753">
    <property type="entry name" value="Peptidase_M13_N"/>
</dbReference>
<dbReference type="InterPro" id="IPR018497">
    <property type="entry name" value="Peptidase_M13_C"/>
</dbReference>
<accession>A0A226EXN7</accession>
<keyword evidence="4" id="KW-0645">Protease</keyword>
<dbReference type="Gene3D" id="3.40.390.10">
    <property type="entry name" value="Collagenase (Catalytic Domain)"/>
    <property type="match status" value="2"/>
</dbReference>
<dbReference type="PROSITE" id="PS51885">
    <property type="entry name" value="NEPRILYSIN"/>
    <property type="match status" value="1"/>
</dbReference>
<comment type="subcellular location">
    <subcellularLocation>
        <location evidence="2">Cell membrane</location>
        <topology evidence="2">Single-pass type II membrane protein</topology>
    </subcellularLocation>
</comment>
<dbReference type="GO" id="GO:0005886">
    <property type="term" value="C:plasma membrane"/>
    <property type="evidence" value="ECO:0007669"/>
    <property type="project" value="UniProtKB-SubCell"/>
</dbReference>
<reference evidence="13 14" key="1">
    <citation type="submission" date="2015-12" db="EMBL/GenBank/DDBJ databases">
        <title>The genome of Folsomia candida.</title>
        <authorList>
            <person name="Faddeeva A."/>
            <person name="Derks M.F."/>
            <person name="Anvar Y."/>
            <person name="Smit S."/>
            <person name="Van Straalen N."/>
            <person name="Roelofs D."/>
        </authorList>
    </citation>
    <scope>NUCLEOTIDE SEQUENCE [LARGE SCALE GENOMIC DNA]</scope>
    <source>
        <strain evidence="13 14">VU population</strain>
        <tissue evidence="13">Whole body</tissue>
    </source>
</reference>
<evidence type="ECO:0000256" key="10">
    <source>
        <dbReference type="SAM" id="SignalP"/>
    </source>
</evidence>
<dbReference type="AlphaFoldDB" id="A0A226EXN7"/>
<evidence type="ECO:0000256" key="5">
    <source>
        <dbReference type="ARBA" id="ARBA00022723"/>
    </source>
</evidence>
<evidence type="ECO:0000256" key="4">
    <source>
        <dbReference type="ARBA" id="ARBA00022670"/>
    </source>
</evidence>
<evidence type="ECO:0000259" key="11">
    <source>
        <dbReference type="Pfam" id="PF01431"/>
    </source>
</evidence>
<feature type="domain" description="Peptidase M13 C-terminal" evidence="11">
    <location>
        <begin position="422"/>
        <end position="643"/>
    </location>
</feature>
<dbReference type="GO" id="GO:0046872">
    <property type="term" value="F:metal ion binding"/>
    <property type="evidence" value="ECO:0007669"/>
    <property type="project" value="UniProtKB-KW"/>
</dbReference>
<keyword evidence="10" id="KW-0732">Signal</keyword>
<dbReference type="GO" id="GO:0016485">
    <property type="term" value="P:protein processing"/>
    <property type="evidence" value="ECO:0007669"/>
    <property type="project" value="TreeGrafter"/>
</dbReference>
<sequence>MGVGILGTLLVLLLKGGNETNTTQPNLSSSTPIDNHTLQILNYTSNSSLTTTEQITMTTLTINTTSTTRQPVTSTSGTNPTTTRPPPSTLITEIPKVIVANDDMGCGMMETIIEDEHSSCQTSTCKAVAWLKSSMDEKFDPCNDFYQYSCRGWIVEHPAKLKKGKENSTTVLNEIDKENTKLVTKLIEGIRTRYGAEGKAKRFYSSCNNNPLLMLIMDILMSTVKSNSSSTSTRPGSESLHRIANSADIKTWAWMLKDLLEPQFPLDNDGKKHLTFLVGPERSHPQVCTTLTRELFPEIVAKLFTLHHYDIDQDVSVTNLTSKILTTFKSRMVDSTDWIDGVNSKLNISESIGNLSTIVGLLGHIMNETAMDARYENVSISEYPFLFLNNLKQLLLMRAERKFNIELELERQFDESTSQATAFYNSLLNDIFIPAGIIRTPIFDHEFPDLLKFSKLGSSYGHELAHSLHPYINGIRVKVGEGGFIELRKSVVNDRTRDNFAEKCACVEAQYDVFHVPLPPGYENTTLVVNGTLTLKENVADIIGVQVAFDSFVENMGSSVPRIPPGLEKFTWQQIFFIASAQERCRSFVDDKTEVLLLKEQVEKDPHSPSSIRVLGTFSNNDEFAKAFNCPVGSRYNPEEKCRFFVPTTSL</sequence>
<comment type="cofactor">
    <cofactor evidence="1">
        <name>Zn(2+)</name>
        <dbReference type="ChEBI" id="CHEBI:29105"/>
    </cofactor>
</comment>